<name>S6G3K5_9MOLU</name>
<reference evidence="1 2" key="1">
    <citation type="journal article" date="2013" name="Genome Announc.">
        <title>Draft Genome Sequences of Mycoplasma auris and Mycoplasma yeatsii, Two Species of the Ear Canal of Caprinae.</title>
        <authorList>
            <person name="Dordet-Frisoni E."/>
            <person name="Baranowski E."/>
            <person name="Barre A."/>
            <person name="Blanchard A."/>
            <person name="Breton M."/>
            <person name="Couture C."/>
            <person name="Dupuy V."/>
            <person name="Gaurivaud P."/>
            <person name="Jacob D."/>
            <person name="Lemaitre C."/>
            <person name="Manso-Silvan L."/>
            <person name="Nikolski M."/>
            <person name="Nouvel L.X."/>
            <person name="Poumarat F."/>
            <person name="Sirand-Pugnet P."/>
            <person name="Thebault P."/>
            <person name="Theil S."/>
            <person name="Thiaucourt F."/>
            <person name="Citti C."/>
            <person name="Tardy F."/>
        </authorList>
    </citation>
    <scope>NUCLEOTIDE SEQUENCE [LARGE SCALE GENOMIC DNA]</scope>
    <source>
        <strain evidence="1 2">13926</strain>
    </source>
</reference>
<gene>
    <name evidence="1" type="ORF">MYEA_3460</name>
</gene>
<dbReference type="Proteomes" id="UP000015348">
    <property type="component" value="Unassembled WGS sequence"/>
</dbReference>
<dbReference type="PATRIC" id="fig|1188240.3.peg.352"/>
<dbReference type="EMBL" id="AORK01000014">
    <property type="protein sequence ID" value="EOA07281.1"/>
    <property type="molecule type" value="Genomic_DNA"/>
</dbReference>
<proteinExistence type="predicted"/>
<evidence type="ECO:0000313" key="2">
    <source>
        <dbReference type="Proteomes" id="UP000015348"/>
    </source>
</evidence>
<protein>
    <submittedName>
        <fullName evidence="1">Uncharacterized protein</fullName>
    </submittedName>
</protein>
<accession>S6G3K5</accession>
<evidence type="ECO:0000313" key="1">
    <source>
        <dbReference type="EMBL" id="EOA07281.1"/>
    </source>
</evidence>
<organism evidence="1 2">
    <name type="scientific">Mycoplasma yeatsii 13926</name>
    <dbReference type="NCBI Taxonomy" id="1188240"/>
    <lineage>
        <taxon>Bacteria</taxon>
        <taxon>Bacillati</taxon>
        <taxon>Mycoplasmatota</taxon>
        <taxon>Mollicutes</taxon>
        <taxon>Mycoplasmataceae</taxon>
        <taxon>Mycoplasma</taxon>
    </lineage>
</organism>
<sequence>MKLKGLLTKKIIIAASSGVVTISGATTTGVLVSKIKSKTDISKIELKTDIGSIKEKNNNLIIQKFIDINKDKLTELNKDDFDLKEENTNSIVLEVKKDNQKYKGEIIINFKLTIDISTLDLDINVGSFNSDDASVIIQKFIDINKDKLTGLNKDDFEILSNENELLIIKVKDSIDEWSGQVLINFDIKTHIQSIGLFKNFAVDNDEDQEIITTFLRINNKVLQNDLTKDDLEIKKIPGRVDDSAKAILKVKDSSNKYQGEIEILYRIRKDINMIEGLKTELFCLDPNADKEAMKFSIKKLFFELNKEKIYPLDTSNLDVVNLNIKERKVSIKVINSEEFKGQVEITLQDKLDISKISSLITTINKYSTSTGNFEIKDFINANKDKLPLLLVEDLKKVEKESTKDKWVIEVKNSRYYQGRITINLKKLTDISNNENIKRSIDLKDAKPFENNITETFYQTNKSEFDKLEIKKENIKPSTIIFKREEVTIQILGSDAYYASFKVNYKFNRIDINTLSSRIRALNLRGKEEINEEVIKQAFAQQYRNFFFKYNWEFFGYAVSSATTFTQDDVKVIKIDDNSVEVEILYESWFKNTLKLKLIK</sequence>
<dbReference type="AlphaFoldDB" id="S6G3K5"/>
<dbReference type="RefSeq" id="WP_004428429.1">
    <property type="nucleotide sequence ID" value="NZ_AORK01000014.1"/>
</dbReference>
<comment type="caution">
    <text evidence="1">The sequence shown here is derived from an EMBL/GenBank/DDBJ whole genome shotgun (WGS) entry which is preliminary data.</text>
</comment>